<comment type="caution">
    <text evidence="1">The sequence shown here is derived from an EMBL/GenBank/DDBJ whole genome shotgun (WGS) entry which is preliminary data.</text>
</comment>
<organism evidence="1 2">
    <name type="scientific">Gigaspora margarita</name>
    <dbReference type="NCBI Taxonomy" id="4874"/>
    <lineage>
        <taxon>Eukaryota</taxon>
        <taxon>Fungi</taxon>
        <taxon>Fungi incertae sedis</taxon>
        <taxon>Mucoromycota</taxon>
        <taxon>Glomeromycotina</taxon>
        <taxon>Glomeromycetes</taxon>
        <taxon>Diversisporales</taxon>
        <taxon>Gigasporaceae</taxon>
        <taxon>Gigaspora</taxon>
    </lineage>
</organism>
<dbReference type="PANTHER" id="PTHR43628">
    <property type="entry name" value="ACTIVATOR OF C KINASE PROTEIN 1-RELATED"/>
    <property type="match status" value="1"/>
</dbReference>
<evidence type="ECO:0000313" key="2">
    <source>
        <dbReference type="Proteomes" id="UP000439903"/>
    </source>
</evidence>
<dbReference type="InterPro" id="IPR011990">
    <property type="entry name" value="TPR-like_helical_dom_sf"/>
</dbReference>
<evidence type="ECO:0000313" key="1">
    <source>
        <dbReference type="EMBL" id="KAF0450387.1"/>
    </source>
</evidence>
<reference evidence="1 2" key="1">
    <citation type="journal article" date="2019" name="Environ. Microbiol.">
        <title>At the nexus of three kingdoms: the genome of the mycorrhizal fungus Gigaspora margarita provides insights into plant, endobacterial and fungal interactions.</title>
        <authorList>
            <person name="Venice F."/>
            <person name="Ghignone S."/>
            <person name="Salvioli di Fossalunga A."/>
            <person name="Amselem J."/>
            <person name="Novero M."/>
            <person name="Xianan X."/>
            <person name="Sedzielewska Toro K."/>
            <person name="Morin E."/>
            <person name="Lipzen A."/>
            <person name="Grigoriev I.V."/>
            <person name="Henrissat B."/>
            <person name="Martin F.M."/>
            <person name="Bonfante P."/>
        </authorList>
    </citation>
    <scope>NUCLEOTIDE SEQUENCE [LARGE SCALE GENOMIC DNA]</scope>
    <source>
        <strain evidence="1 2">BEG34</strain>
    </source>
</reference>
<proteinExistence type="predicted"/>
<dbReference type="Gene3D" id="1.25.40.10">
    <property type="entry name" value="Tetratricopeptide repeat domain"/>
    <property type="match status" value="1"/>
</dbReference>
<dbReference type="SMART" id="SM00671">
    <property type="entry name" value="SEL1"/>
    <property type="match status" value="2"/>
</dbReference>
<name>A0A8H3XDZ0_GIGMA</name>
<dbReference type="EMBL" id="WTPW01001187">
    <property type="protein sequence ID" value="KAF0450387.1"/>
    <property type="molecule type" value="Genomic_DNA"/>
</dbReference>
<dbReference type="SUPFAM" id="SSF81901">
    <property type="entry name" value="HCP-like"/>
    <property type="match status" value="1"/>
</dbReference>
<dbReference type="PANTHER" id="PTHR43628:SF1">
    <property type="entry name" value="CHITIN SYNTHASE REGULATORY FACTOR 2-RELATED"/>
    <property type="match status" value="1"/>
</dbReference>
<dbReference type="OrthoDB" id="2384430at2759"/>
<accession>A0A8H3XDZ0</accession>
<dbReference type="Pfam" id="PF08238">
    <property type="entry name" value="Sel1"/>
    <property type="match status" value="2"/>
</dbReference>
<dbReference type="InterPro" id="IPR006597">
    <property type="entry name" value="Sel1-like"/>
</dbReference>
<dbReference type="AlphaFoldDB" id="A0A8H3XDZ0"/>
<dbReference type="Proteomes" id="UP000439903">
    <property type="component" value="Unassembled WGS sequence"/>
</dbReference>
<sequence length="207" mass="23881">MGNDVAMCNVGNCYRDGIGVEMDKKKAFEYYKISAEMGFADGMYCVGDFYRFGIVVEKNIDIAFECKSRIKKQLLEWLNIIESDIENESGNDIENESDIDIENESHIENESDIDIENKNDIDIIDIESKSDFDIEAENDIDIENENECRIKKQFIESDEINKNLPIVTENSNNIYISKPYNISEISKRLSKIYGTKNIRDIEIPDNI</sequence>
<keyword evidence="2" id="KW-1185">Reference proteome</keyword>
<protein>
    <submittedName>
        <fullName evidence="1">Sel1 repeat family protein</fullName>
    </submittedName>
</protein>
<gene>
    <name evidence="1" type="ORF">F8M41_002183</name>
</gene>
<dbReference type="InterPro" id="IPR052945">
    <property type="entry name" value="Mitotic_Regulator"/>
</dbReference>